<evidence type="ECO:0000313" key="1">
    <source>
        <dbReference type="EMBL" id="KAK7336294.1"/>
    </source>
</evidence>
<dbReference type="AlphaFoldDB" id="A0AAN9LLD7"/>
<proteinExistence type="predicted"/>
<protein>
    <submittedName>
        <fullName evidence="1">Uncharacterized protein</fullName>
    </submittedName>
</protein>
<sequence length="98" mass="10930">MIQHGQVATPVKKQQIISSLGAGCSQRCVLRLLCITSSWNTTLNSGDHQTMFWIKVPKEASSLFHVSESFMDAGSRMYSMENEQGKAPHMLQDGDKEK</sequence>
<evidence type="ECO:0000313" key="2">
    <source>
        <dbReference type="Proteomes" id="UP001367508"/>
    </source>
</evidence>
<accession>A0AAN9LLD7</accession>
<name>A0AAN9LLD7_CANGL</name>
<dbReference type="EMBL" id="JAYMYQ010000004">
    <property type="protein sequence ID" value="KAK7336294.1"/>
    <property type="molecule type" value="Genomic_DNA"/>
</dbReference>
<keyword evidence="2" id="KW-1185">Reference proteome</keyword>
<comment type="caution">
    <text evidence="1">The sequence shown here is derived from an EMBL/GenBank/DDBJ whole genome shotgun (WGS) entry which is preliminary data.</text>
</comment>
<gene>
    <name evidence="1" type="ORF">VNO77_16830</name>
</gene>
<organism evidence="1 2">
    <name type="scientific">Canavalia gladiata</name>
    <name type="common">Sword bean</name>
    <name type="synonym">Dolichos gladiatus</name>
    <dbReference type="NCBI Taxonomy" id="3824"/>
    <lineage>
        <taxon>Eukaryota</taxon>
        <taxon>Viridiplantae</taxon>
        <taxon>Streptophyta</taxon>
        <taxon>Embryophyta</taxon>
        <taxon>Tracheophyta</taxon>
        <taxon>Spermatophyta</taxon>
        <taxon>Magnoliopsida</taxon>
        <taxon>eudicotyledons</taxon>
        <taxon>Gunneridae</taxon>
        <taxon>Pentapetalae</taxon>
        <taxon>rosids</taxon>
        <taxon>fabids</taxon>
        <taxon>Fabales</taxon>
        <taxon>Fabaceae</taxon>
        <taxon>Papilionoideae</taxon>
        <taxon>50 kb inversion clade</taxon>
        <taxon>NPAAA clade</taxon>
        <taxon>indigoferoid/millettioid clade</taxon>
        <taxon>Phaseoleae</taxon>
        <taxon>Canavalia</taxon>
    </lineage>
</organism>
<reference evidence="1 2" key="1">
    <citation type="submission" date="2024-01" db="EMBL/GenBank/DDBJ databases">
        <title>The genomes of 5 underutilized Papilionoideae crops provide insights into root nodulation and disease resistanc.</title>
        <authorList>
            <person name="Jiang F."/>
        </authorList>
    </citation>
    <scope>NUCLEOTIDE SEQUENCE [LARGE SCALE GENOMIC DNA]</scope>
    <source>
        <strain evidence="1">LVBAO_FW01</strain>
        <tissue evidence="1">Leaves</tissue>
    </source>
</reference>
<dbReference type="Proteomes" id="UP001367508">
    <property type="component" value="Unassembled WGS sequence"/>
</dbReference>